<accession>A0AAV3S202</accession>
<organism evidence="5 6">
    <name type="scientific">Lithospermum erythrorhizon</name>
    <name type="common">Purple gromwell</name>
    <name type="synonym">Lithospermum officinale var. erythrorhizon</name>
    <dbReference type="NCBI Taxonomy" id="34254"/>
    <lineage>
        <taxon>Eukaryota</taxon>
        <taxon>Viridiplantae</taxon>
        <taxon>Streptophyta</taxon>
        <taxon>Embryophyta</taxon>
        <taxon>Tracheophyta</taxon>
        <taxon>Spermatophyta</taxon>
        <taxon>Magnoliopsida</taxon>
        <taxon>eudicotyledons</taxon>
        <taxon>Gunneridae</taxon>
        <taxon>Pentapetalae</taxon>
        <taxon>asterids</taxon>
        <taxon>lamiids</taxon>
        <taxon>Boraginales</taxon>
        <taxon>Boraginaceae</taxon>
        <taxon>Boraginoideae</taxon>
        <taxon>Lithospermeae</taxon>
        <taxon>Lithospermum</taxon>
    </lineage>
</organism>
<evidence type="ECO:0000256" key="2">
    <source>
        <dbReference type="ARBA" id="ARBA00022734"/>
    </source>
</evidence>
<evidence type="ECO:0000256" key="3">
    <source>
        <dbReference type="SAM" id="Phobius"/>
    </source>
</evidence>
<evidence type="ECO:0000313" key="6">
    <source>
        <dbReference type="Proteomes" id="UP001454036"/>
    </source>
</evidence>
<feature type="transmembrane region" description="Helical" evidence="3">
    <location>
        <begin position="181"/>
        <end position="204"/>
    </location>
</feature>
<keyword evidence="6" id="KW-1185">Reference proteome</keyword>
<proteinExistence type="inferred from homology"/>
<dbReference type="Pfam" id="PF01419">
    <property type="entry name" value="Jacalin"/>
    <property type="match status" value="1"/>
</dbReference>
<comment type="similarity">
    <text evidence="1">Belongs to the jacalin lectin family.</text>
</comment>
<dbReference type="EMBL" id="BAABME010013878">
    <property type="protein sequence ID" value="GAA0186612.1"/>
    <property type="molecule type" value="Genomic_DNA"/>
</dbReference>
<dbReference type="InterPro" id="IPR001229">
    <property type="entry name" value="Jacalin-like_lectin_dom"/>
</dbReference>
<dbReference type="PANTHER" id="PTHR47293:SF70">
    <property type="entry name" value="JACALIN-RELATED LECTIN 24-RELATED"/>
    <property type="match status" value="1"/>
</dbReference>
<evidence type="ECO:0000259" key="4">
    <source>
        <dbReference type="PROSITE" id="PS51752"/>
    </source>
</evidence>
<reference evidence="5 6" key="1">
    <citation type="submission" date="2024-01" db="EMBL/GenBank/DDBJ databases">
        <title>The complete chloroplast genome sequence of Lithospermum erythrorhizon: insights into the phylogenetic relationship among Boraginaceae species and the maternal lineages of purple gromwells.</title>
        <authorList>
            <person name="Okada T."/>
            <person name="Watanabe K."/>
        </authorList>
    </citation>
    <scope>NUCLEOTIDE SEQUENCE [LARGE SCALE GENOMIC DNA]</scope>
</reference>
<name>A0AAV3S202_LITER</name>
<keyword evidence="3" id="KW-1133">Transmembrane helix</keyword>
<protein>
    <recommendedName>
        <fullName evidence="4">Jacalin-type lectin domain-containing protein</fullName>
    </recommendedName>
</protein>
<sequence length="211" mass="24053">MDASNMIKLGPVPYKLQEHETKLWDNGKTEIVQIYISHGDGIIGLQFKYYNNNGALVSGEKYGTFDGRNFNILTLRYPYEYLTGVAVQGFHVGNISSLIFQTNYGMYGPFGMATRGDNNPEFCLNLGNYGYQFGGFHGVHDDCGIKAIGIYVRQLTRIEQVGRLTSWREECESIGRISSVYPSWGLIFSPVLVLAFQLFFFCWVRIHNYFM</sequence>
<evidence type="ECO:0000313" key="5">
    <source>
        <dbReference type="EMBL" id="GAA0186612.1"/>
    </source>
</evidence>
<dbReference type="Gene3D" id="2.100.10.30">
    <property type="entry name" value="Jacalin-like lectin domain"/>
    <property type="match status" value="1"/>
</dbReference>
<dbReference type="AlphaFoldDB" id="A0AAV3S202"/>
<keyword evidence="2" id="KW-0430">Lectin</keyword>
<dbReference type="SUPFAM" id="SSF51101">
    <property type="entry name" value="Mannose-binding lectins"/>
    <property type="match status" value="1"/>
</dbReference>
<keyword evidence="3" id="KW-0472">Membrane</keyword>
<keyword evidence="3" id="KW-0812">Transmembrane</keyword>
<comment type="caution">
    <text evidence="5">The sequence shown here is derived from an EMBL/GenBank/DDBJ whole genome shotgun (WGS) entry which is preliminary data.</text>
</comment>
<dbReference type="SMART" id="SM00915">
    <property type="entry name" value="Jacalin"/>
    <property type="match status" value="1"/>
</dbReference>
<dbReference type="GO" id="GO:0030246">
    <property type="term" value="F:carbohydrate binding"/>
    <property type="evidence" value="ECO:0007669"/>
    <property type="project" value="UniProtKB-KW"/>
</dbReference>
<dbReference type="PROSITE" id="PS51752">
    <property type="entry name" value="JACALIN_LECTIN"/>
    <property type="match status" value="1"/>
</dbReference>
<dbReference type="InterPro" id="IPR036404">
    <property type="entry name" value="Jacalin-like_lectin_dom_sf"/>
</dbReference>
<feature type="domain" description="Jacalin-type lectin" evidence="4">
    <location>
        <begin position="6"/>
        <end position="154"/>
    </location>
</feature>
<gene>
    <name evidence="5" type="ORF">LIER_33900</name>
</gene>
<dbReference type="Proteomes" id="UP001454036">
    <property type="component" value="Unassembled WGS sequence"/>
</dbReference>
<evidence type="ECO:0000256" key="1">
    <source>
        <dbReference type="ARBA" id="ARBA00006568"/>
    </source>
</evidence>
<dbReference type="PANTHER" id="PTHR47293">
    <property type="entry name" value="JACALIN-RELATED LECTIN 3"/>
    <property type="match status" value="1"/>
</dbReference>